<reference evidence="1 2" key="1">
    <citation type="journal article" date="2012" name="ISME J.">
        <title>Nitrification expanded: discovery, physiology and genomics of a nitrite-oxidizing bacterium from the phylum Chloroflexi.</title>
        <authorList>
            <person name="Sorokin D.Y."/>
            <person name="Lucker S."/>
            <person name="Vejmelkova D."/>
            <person name="Kostrikina N.A."/>
            <person name="Kleerebezem R."/>
            <person name="Rijpstra W.I."/>
            <person name="Damste J.S."/>
            <person name="Le Paslier D."/>
            <person name="Muyzer G."/>
            <person name="Wagner M."/>
            <person name="van Loosdrecht M.C."/>
            <person name="Daims H."/>
        </authorList>
    </citation>
    <scope>NUCLEOTIDE SEQUENCE [LARGE SCALE GENOMIC DNA]</scope>
    <source>
        <strain evidence="2">none</strain>
    </source>
</reference>
<evidence type="ECO:0000313" key="2">
    <source>
        <dbReference type="Proteomes" id="UP000004221"/>
    </source>
</evidence>
<accession>I4ENI2</accession>
<dbReference type="EMBL" id="CAGS01000731">
    <property type="protein sequence ID" value="CCF86245.1"/>
    <property type="molecule type" value="Genomic_DNA"/>
</dbReference>
<comment type="caution">
    <text evidence="1">The sequence shown here is derived from an EMBL/GenBank/DDBJ whole genome shotgun (WGS) entry which is preliminary data.</text>
</comment>
<organism evidence="1 2">
    <name type="scientific">Nitrolancea hollandica Lb</name>
    <dbReference type="NCBI Taxonomy" id="1129897"/>
    <lineage>
        <taxon>Bacteria</taxon>
        <taxon>Pseudomonadati</taxon>
        <taxon>Thermomicrobiota</taxon>
        <taxon>Thermomicrobia</taxon>
        <taxon>Sphaerobacterales</taxon>
        <taxon>Sphaerobacterineae</taxon>
        <taxon>Sphaerobacteraceae</taxon>
        <taxon>Nitrolancea</taxon>
    </lineage>
</organism>
<keyword evidence="2" id="KW-1185">Reference proteome</keyword>
<protein>
    <submittedName>
        <fullName evidence="1">Uncharacterized protein</fullName>
    </submittedName>
</protein>
<proteinExistence type="predicted"/>
<evidence type="ECO:0000313" key="1">
    <source>
        <dbReference type="EMBL" id="CCF86245.1"/>
    </source>
</evidence>
<sequence length="63" mass="6969">MVRWSGWNREQQAAPLPEPLFAALRAATDEEYEQAAIAMLLHVIPKAAQDQIILNSSSSTCTK</sequence>
<gene>
    <name evidence="1" type="ORF">NITHO_940003</name>
</gene>
<dbReference type="RefSeq" id="WP_008481954.1">
    <property type="nucleotide sequence ID" value="NZ_CAGS01000731.1"/>
</dbReference>
<name>I4ENI2_9BACT</name>
<dbReference type="Proteomes" id="UP000004221">
    <property type="component" value="Unassembled WGS sequence"/>
</dbReference>
<dbReference type="AlphaFoldDB" id="I4ENI2"/>